<feature type="domain" description="Fe/B12 periplasmic-binding" evidence="2">
    <location>
        <begin position="37"/>
        <end position="334"/>
    </location>
</feature>
<dbReference type="InterPro" id="IPR002491">
    <property type="entry name" value="ABC_transptr_periplasmic_BD"/>
</dbReference>
<dbReference type="EMBL" id="JARVII010000031">
    <property type="protein sequence ID" value="MDG9700324.1"/>
    <property type="molecule type" value="Genomic_DNA"/>
</dbReference>
<comment type="caution">
    <text evidence="3">The sequence shown here is derived from an EMBL/GenBank/DDBJ whole genome shotgun (WGS) entry which is preliminary data.</text>
</comment>
<dbReference type="Pfam" id="PF01497">
    <property type="entry name" value="Peripla_BP_2"/>
    <property type="match status" value="1"/>
</dbReference>
<evidence type="ECO:0000259" key="2">
    <source>
        <dbReference type="PROSITE" id="PS50983"/>
    </source>
</evidence>
<dbReference type="Gene3D" id="3.40.50.1980">
    <property type="entry name" value="Nitrogenase molybdenum iron protein domain"/>
    <property type="match status" value="2"/>
</dbReference>
<keyword evidence="1" id="KW-0732">Signal</keyword>
<feature type="signal peptide" evidence="1">
    <location>
        <begin position="1"/>
        <end position="18"/>
    </location>
</feature>
<evidence type="ECO:0000313" key="4">
    <source>
        <dbReference type="Proteomes" id="UP001237156"/>
    </source>
</evidence>
<keyword evidence="4" id="KW-1185">Reference proteome</keyword>
<evidence type="ECO:0000313" key="3">
    <source>
        <dbReference type="EMBL" id="MDG9700324.1"/>
    </source>
</evidence>
<name>A0AAW6RNL4_9BURK</name>
<protein>
    <submittedName>
        <fullName evidence="3">ABC transporter substrate-binding protein</fullName>
    </submittedName>
</protein>
<dbReference type="PANTHER" id="PTHR30535">
    <property type="entry name" value="VITAMIN B12-BINDING PROTEIN"/>
    <property type="match status" value="1"/>
</dbReference>
<accession>A0AAW6RNL4</accession>
<dbReference type="Proteomes" id="UP001237156">
    <property type="component" value="Unassembled WGS sequence"/>
</dbReference>
<dbReference type="SUPFAM" id="SSF53807">
    <property type="entry name" value="Helical backbone' metal receptor"/>
    <property type="match status" value="1"/>
</dbReference>
<sequence length="372" mass="40399">MKKAFACILLALAPLAFADITVTDVKGRSVTVSGVPERVVLGFYYEDYLAVAGPGAADKLVGLSLSTWRDWRPRQFALYEKALPRLKSVPDVGSTDDGSFSIEKVIAAQPDLLILAAWNYDALGEGVKKIEAAGIPVLTLDYNAQTVEKHVASTLALGKIMGQPQRAQKLADNYRLAMQDVAARVAKAGPSDKKVYVELAQKGPETVGNSYGDTLWGALIEMAGARNIAKGQVQNWGPLSREYVIDQNPDIIFLAGSEWLNRPEAVSVGFGADARTVNERMGAYVNGRAGWRQLKAAEGGHVHAVYHGGTRTLSDYVYAQYVAKQIHPEAFADVDPEKNLRDFYEAWLPIKAEGVFMATYQAQPQGRPAGAK</sequence>
<feature type="chain" id="PRO_5043352901" evidence="1">
    <location>
        <begin position="19"/>
        <end position="372"/>
    </location>
</feature>
<dbReference type="AlphaFoldDB" id="A0AAW6RNL4"/>
<reference evidence="3 4" key="1">
    <citation type="submission" date="2023-04" db="EMBL/GenBank/DDBJ databases">
        <title>Ottowia paracancer sp. nov., isolated from human stomach.</title>
        <authorList>
            <person name="Song Y."/>
        </authorList>
    </citation>
    <scope>NUCLEOTIDE SEQUENCE [LARGE SCALE GENOMIC DNA]</scope>
    <source>
        <strain evidence="3 4">10c7w1</strain>
    </source>
</reference>
<dbReference type="RefSeq" id="WP_279525064.1">
    <property type="nucleotide sequence ID" value="NZ_JARVII010000031.1"/>
</dbReference>
<dbReference type="PANTHER" id="PTHR30535:SF34">
    <property type="entry name" value="MOLYBDATE-BINDING PROTEIN MOLA"/>
    <property type="match status" value="1"/>
</dbReference>
<gene>
    <name evidence="3" type="ORF">QB898_11500</name>
</gene>
<proteinExistence type="predicted"/>
<organism evidence="3 4">
    <name type="scientific">Ottowia cancrivicina</name>
    <dbReference type="NCBI Taxonomy" id="3040346"/>
    <lineage>
        <taxon>Bacteria</taxon>
        <taxon>Pseudomonadati</taxon>
        <taxon>Pseudomonadota</taxon>
        <taxon>Betaproteobacteria</taxon>
        <taxon>Burkholderiales</taxon>
        <taxon>Comamonadaceae</taxon>
        <taxon>Ottowia</taxon>
    </lineage>
</organism>
<evidence type="ECO:0000256" key="1">
    <source>
        <dbReference type="SAM" id="SignalP"/>
    </source>
</evidence>
<dbReference type="PROSITE" id="PS50983">
    <property type="entry name" value="FE_B12_PBP"/>
    <property type="match status" value="1"/>
</dbReference>
<dbReference type="InterPro" id="IPR050902">
    <property type="entry name" value="ABC_Transporter_SBP"/>
</dbReference>